<comment type="similarity">
    <text evidence="2 9">Belongs to the RecN family.</text>
</comment>
<feature type="coiled-coil region" evidence="10">
    <location>
        <begin position="310"/>
        <end position="361"/>
    </location>
</feature>
<keyword evidence="13" id="KW-1185">Reference proteome</keyword>
<comment type="caution">
    <text evidence="12">The sequence shown here is derived from an EMBL/GenBank/DDBJ whole genome shotgun (WGS) entry which is preliminary data.</text>
</comment>
<dbReference type="InterPro" id="IPR003395">
    <property type="entry name" value="RecF/RecN/SMC_N"/>
</dbReference>
<proteinExistence type="inferred from homology"/>
<dbReference type="PIRSF" id="PIRSF003128">
    <property type="entry name" value="RecN"/>
    <property type="match status" value="1"/>
</dbReference>
<dbReference type="GO" id="GO:0005524">
    <property type="term" value="F:ATP binding"/>
    <property type="evidence" value="ECO:0007669"/>
    <property type="project" value="UniProtKB-KW"/>
</dbReference>
<evidence type="ECO:0000256" key="4">
    <source>
        <dbReference type="ARBA" id="ARBA00022741"/>
    </source>
</evidence>
<dbReference type="Gene3D" id="3.40.50.300">
    <property type="entry name" value="P-loop containing nucleotide triphosphate hydrolases"/>
    <property type="match status" value="2"/>
</dbReference>
<keyword evidence="10" id="KW-0175">Coiled coil</keyword>
<keyword evidence="7 9" id="KW-0234">DNA repair</keyword>
<evidence type="ECO:0000256" key="1">
    <source>
        <dbReference type="ARBA" id="ARBA00003618"/>
    </source>
</evidence>
<dbReference type="PANTHER" id="PTHR11059:SF0">
    <property type="entry name" value="DNA REPAIR PROTEIN RECN"/>
    <property type="match status" value="1"/>
</dbReference>
<keyword evidence="4" id="KW-0547">Nucleotide-binding</keyword>
<evidence type="ECO:0000256" key="6">
    <source>
        <dbReference type="ARBA" id="ARBA00022840"/>
    </source>
</evidence>
<dbReference type="SUPFAM" id="SSF52540">
    <property type="entry name" value="P-loop containing nucleoside triphosphate hydrolases"/>
    <property type="match status" value="1"/>
</dbReference>
<evidence type="ECO:0000256" key="5">
    <source>
        <dbReference type="ARBA" id="ARBA00022763"/>
    </source>
</evidence>
<dbReference type="GO" id="GO:0006281">
    <property type="term" value="P:DNA repair"/>
    <property type="evidence" value="ECO:0007669"/>
    <property type="project" value="UniProtKB-KW"/>
</dbReference>
<dbReference type="CDD" id="cd03241">
    <property type="entry name" value="ABC_RecN"/>
    <property type="match status" value="1"/>
</dbReference>
<dbReference type="RefSeq" id="WP_128519761.1">
    <property type="nucleotide sequence ID" value="NZ_RJQC01000001.1"/>
</dbReference>
<dbReference type="OrthoDB" id="9806954at2"/>
<evidence type="ECO:0000256" key="9">
    <source>
        <dbReference type="PIRNR" id="PIRNR003128"/>
    </source>
</evidence>
<evidence type="ECO:0000256" key="8">
    <source>
        <dbReference type="ARBA" id="ARBA00033408"/>
    </source>
</evidence>
<evidence type="ECO:0000313" key="13">
    <source>
        <dbReference type="Proteomes" id="UP000276568"/>
    </source>
</evidence>
<dbReference type="GO" id="GO:0006310">
    <property type="term" value="P:DNA recombination"/>
    <property type="evidence" value="ECO:0007669"/>
    <property type="project" value="InterPro"/>
</dbReference>
<dbReference type="GO" id="GO:0043590">
    <property type="term" value="C:bacterial nucleoid"/>
    <property type="evidence" value="ECO:0007669"/>
    <property type="project" value="TreeGrafter"/>
</dbReference>
<keyword evidence="5 9" id="KW-0227">DNA damage</keyword>
<evidence type="ECO:0000256" key="2">
    <source>
        <dbReference type="ARBA" id="ARBA00009441"/>
    </source>
</evidence>
<dbReference type="EMBL" id="RJQC01000001">
    <property type="protein sequence ID" value="RNM31597.1"/>
    <property type="molecule type" value="Genomic_DNA"/>
</dbReference>
<dbReference type="GO" id="GO:0009432">
    <property type="term" value="P:SOS response"/>
    <property type="evidence" value="ECO:0007669"/>
    <property type="project" value="TreeGrafter"/>
</dbReference>
<evidence type="ECO:0000313" key="12">
    <source>
        <dbReference type="EMBL" id="RNM31597.1"/>
    </source>
</evidence>
<evidence type="ECO:0000256" key="10">
    <source>
        <dbReference type="SAM" id="Coils"/>
    </source>
</evidence>
<evidence type="ECO:0000259" key="11">
    <source>
        <dbReference type="Pfam" id="PF02463"/>
    </source>
</evidence>
<evidence type="ECO:0000256" key="3">
    <source>
        <dbReference type="ARBA" id="ARBA00021315"/>
    </source>
</evidence>
<sequence length="545" mass="61943">MIEQLMVKNYILFDHALIDFSTGMSVITGETGAGKSLLIDAIGYLCGKRCTSNIVRKGKDKATLQMVLSCEDPTLRQYLEENDFDVEDELIITRTITTNQKSTIRINQQVTTLGFVRHLMTQLIDIHSQMDTYQLIKPETQLAVLDGYAHTDALRKQVSVVYHTYKEQKDAYDSLVNETLSDDELDFVTNQYNQICEADVQPEELDTLLAQIKQKEDALRNQEMYMESLRSLEEEQGILDRLYALFKSLQKSDAMQEQADQIRDMYYQLDDIKETLHQQIEGTDDSVSLDDLQARVYTIRGLYQRYGGSYESLMEKKTELEQQIDRILHRETVLEQSKANLEKAEKEYATLAQKLSKQRKACFAELESKVMSHCKDLMLEHCQFQIKQETKTYAEDGIDTIAFYVSMNPGQPFVPLKDSASGGELSRLMLALKVVFQTQKGIETIIFDEIDTGVSGRVAYAMGQKMHTIAKSYQVLCITHLASVAAWADTHYCVRKSSQKDSTFTSIEELDEESSLIELATMSAGKPTPAAIQAAKELKERVSHG</sequence>
<protein>
    <recommendedName>
        <fullName evidence="3 9">DNA repair protein RecN</fullName>
    </recommendedName>
    <alternativeName>
        <fullName evidence="8 9">Recombination protein N</fullName>
    </alternativeName>
</protein>
<dbReference type="Proteomes" id="UP000276568">
    <property type="component" value="Unassembled WGS sequence"/>
</dbReference>
<dbReference type="PANTHER" id="PTHR11059">
    <property type="entry name" value="DNA REPAIR PROTEIN RECN"/>
    <property type="match status" value="1"/>
</dbReference>
<gene>
    <name evidence="12" type="ORF">EDX97_03300</name>
</gene>
<name>A0A3N0I3V7_9FIRM</name>
<keyword evidence="6" id="KW-0067">ATP-binding</keyword>
<dbReference type="InterPro" id="IPR004604">
    <property type="entry name" value="DNA_recomb/repair_RecN"/>
</dbReference>
<feature type="domain" description="RecF/RecN/SMC N-terminal" evidence="11">
    <location>
        <begin position="1"/>
        <end position="500"/>
    </location>
</feature>
<accession>A0A3N0I3V7</accession>
<dbReference type="Pfam" id="PF02463">
    <property type="entry name" value="SMC_N"/>
    <property type="match status" value="1"/>
</dbReference>
<comment type="function">
    <text evidence="1 9">May be involved in recombinational repair of damaged DNA.</text>
</comment>
<dbReference type="InterPro" id="IPR027417">
    <property type="entry name" value="P-loop_NTPase"/>
</dbReference>
<reference evidence="12 13" key="1">
    <citation type="submission" date="2018-11" db="EMBL/GenBank/DDBJ databases">
        <title>Clostridium sp. nov., a member of the family Erysipelotrichaceae isolated from pig faeces.</title>
        <authorList>
            <person name="Chang Y.-H."/>
        </authorList>
    </citation>
    <scope>NUCLEOTIDE SEQUENCE [LARGE SCALE GENOMIC DNA]</scope>
    <source>
        <strain evidence="12 13">YH-panp20</strain>
    </source>
</reference>
<evidence type="ECO:0000256" key="7">
    <source>
        <dbReference type="ARBA" id="ARBA00023204"/>
    </source>
</evidence>
<dbReference type="AlphaFoldDB" id="A0A3N0I3V7"/>
<organism evidence="12 13">
    <name type="scientific">Absicoccus porci</name>
    <dbReference type="NCBI Taxonomy" id="2486576"/>
    <lineage>
        <taxon>Bacteria</taxon>
        <taxon>Bacillati</taxon>
        <taxon>Bacillota</taxon>
        <taxon>Erysipelotrichia</taxon>
        <taxon>Erysipelotrichales</taxon>
        <taxon>Erysipelotrichaceae</taxon>
        <taxon>Absicoccus</taxon>
    </lineage>
</organism>